<feature type="region of interest" description="Disordered" evidence="2">
    <location>
        <begin position="551"/>
        <end position="575"/>
    </location>
</feature>
<evidence type="ECO:0000256" key="2">
    <source>
        <dbReference type="SAM" id="MobiDB-lite"/>
    </source>
</evidence>
<evidence type="ECO:0000313" key="4">
    <source>
        <dbReference type="Proteomes" id="UP000694388"/>
    </source>
</evidence>
<sequence length="938" mass="105796">MQQEKSAFPGTATGLTTLCCPKPAPIPPGTHKIQASEFAESQEGDGVSYQPDLSHGDAEQVSFSSVCQLQFKAKLLELIEELKMRRETQQNLEQQINNLVAEKQELEWKNDAFTSKCDSLKTEHSKTVTKLNRQFESKLEVLREEKNKCQFMIDASEKEMTVMKEKLKTLNFTNYTLEKQLTEQKHKIQLQTHGKESVLNQLAEVCKIHGQVMKQCRIYKEDYDKLKINVQGFLKLNKKLQYANRHNECVQADLKQKINMITEEILQANVAIHVKHDQQQMEMTEKVHELQDTKNKLLEQIEINKKLNQEITIFQNENQNSLKCLCEAHHIIAEQCSNIQRTKEEFKIANETHQELENKLNAQMLSEQNKNKLLTELQQNWEEEKSAYNKKEMALEKEVEYLNDKCQTTQEKLEHVEEQNIKLKAQLAIHDKLDQNPKDRIAQIEAAGSKIPSRSEEQSGESPTFIKAEEHFPCRETYVQETTVCNKGDANPGEEGLQSNVTITACVDSNNSTESNLVQQGALQNNEQGNCLQVLLHNKENKDRYLNEESSTVLINDPNQHNKDSESSETRATRQESINMTMIVSDKSQTSGNVIVGVVESTSKVHSVLAERAAIQDESAMTSSTGNMLAKSRNKVSFQVILQEKPSDEARESIILDADSNSVSEQNCQSTESAESMHTSCVSATETSNDGRTESSSSTVQLERKYSSDSQIVVSSQTIALSSAFISKSFSNILDHSTSKEQQEDLPKNTQDDTGRGANSAALHFEDGESVITTQLSKEASKMCVEIDNGTSGSKFFNENQLSHFNADTIIKSSDLSTTLDSGKSGPSEDKMATLFPDNAMALGKRKRDYSEEWNAIAEVFDTQCSAFSHTNQKQHSHIVEGESKFVEKTLKPQAISDGVFCFEDEDGNDAWTSKIAEIQKLLNIDRLKLSKKKKNRE</sequence>
<feature type="coiled-coil region" evidence="1">
    <location>
        <begin position="339"/>
        <end position="426"/>
    </location>
</feature>
<dbReference type="AlphaFoldDB" id="A0A8C4PYA6"/>
<reference evidence="3" key="2">
    <citation type="submission" date="2025-09" db="UniProtKB">
        <authorList>
            <consortium name="Ensembl"/>
        </authorList>
    </citation>
    <scope>IDENTIFICATION</scope>
</reference>
<feature type="region of interest" description="Disordered" evidence="2">
    <location>
        <begin position="656"/>
        <end position="704"/>
    </location>
</feature>
<evidence type="ECO:0000313" key="3">
    <source>
        <dbReference type="Ensembl" id="ENSEBUP00000005341.1"/>
    </source>
</evidence>
<accession>A0A8C4PYA6</accession>
<feature type="compositionally biased region" description="Polar residues" evidence="2">
    <location>
        <begin position="659"/>
        <end position="701"/>
    </location>
</feature>
<proteinExistence type="predicted"/>
<evidence type="ECO:0000256" key="1">
    <source>
        <dbReference type="SAM" id="Coils"/>
    </source>
</evidence>
<name>A0A8C4PYA6_EPTBU</name>
<feature type="compositionally biased region" description="Basic and acidic residues" evidence="2">
    <location>
        <begin position="737"/>
        <end position="755"/>
    </location>
</feature>
<protein>
    <recommendedName>
        <fullName evidence="5">Coiled-coil domain-containing protein 73</fullName>
    </recommendedName>
</protein>
<keyword evidence="4" id="KW-1185">Reference proteome</keyword>
<dbReference type="InterPro" id="IPR031650">
    <property type="entry name" value="CCDC73"/>
</dbReference>
<feature type="coiled-coil region" evidence="1">
    <location>
        <begin position="280"/>
        <end position="310"/>
    </location>
</feature>
<feature type="region of interest" description="Disordered" evidence="2">
    <location>
        <begin position="736"/>
        <end position="761"/>
    </location>
</feature>
<dbReference type="GeneTree" id="ENSGT01120000272300"/>
<reference evidence="3" key="1">
    <citation type="submission" date="2025-08" db="UniProtKB">
        <authorList>
            <consortium name="Ensembl"/>
        </authorList>
    </citation>
    <scope>IDENTIFICATION</scope>
</reference>
<feature type="coiled-coil region" evidence="1">
    <location>
        <begin position="72"/>
        <end position="159"/>
    </location>
</feature>
<dbReference type="PANTHER" id="PTHR28660:SF1">
    <property type="entry name" value="COILED-COIL DOMAIN-CONTAINING PROTEIN 73"/>
    <property type="match status" value="1"/>
</dbReference>
<feature type="compositionally biased region" description="Basic and acidic residues" evidence="2">
    <location>
        <begin position="560"/>
        <end position="574"/>
    </location>
</feature>
<organism evidence="3 4">
    <name type="scientific">Eptatretus burgeri</name>
    <name type="common">Inshore hagfish</name>
    <dbReference type="NCBI Taxonomy" id="7764"/>
    <lineage>
        <taxon>Eukaryota</taxon>
        <taxon>Metazoa</taxon>
        <taxon>Chordata</taxon>
        <taxon>Craniata</taxon>
        <taxon>Vertebrata</taxon>
        <taxon>Cyclostomata</taxon>
        <taxon>Myxini</taxon>
        <taxon>Myxiniformes</taxon>
        <taxon>Myxinidae</taxon>
        <taxon>Eptatretinae</taxon>
        <taxon>Eptatretus</taxon>
    </lineage>
</organism>
<dbReference type="Proteomes" id="UP000694388">
    <property type="component" value="Unplaced"/>
</dbReference>
<keyword evidence="1" id="KW-0175">Coiled coil</keyword>
<dbReference type="PANTHER" id="PTHR28660">
    <property type="entry name" value="COILED-COIL DOMAIN-CONTAINING PROTEIN 73"/>
    <property type="match status" value="1"/>
</dbReference>
<dbReference type="Pfam" id="PF15818">
    <property type="entry name" value="CCDC73"/>
    <property type="match status" value="1"/>
</dbReference>
<dbReference type="Ensembl" id="ENSEBUT00000005779.1">
    <property type="protein sequence ID" value="ENSEBUP00000005341.1"/>
    <property type="gene ID" value="ENSEBUG00000003628.1"/>
</dbReference>
<evidence type="ECO:0008006" key="5">
    <source>
        <dbReference type="Google" id="ProtNLM"/>
    </source>
</evidence>